<gene>
    <name evidence="9" type="ORF">PAN0_022c6087</name>
</gene>
<dbReference type="NCBIfam" id="TIGR00728">
    <property type="entry name" value="OPT_sfam"/>
    <property type="match status" value="1"/>
</dbReference>
<evidence type="ECO:0000256" key="1">
    <source>
        <dbReference type="ARBA" id="ARBA00004141"/>
    </source>
</evidence>
<evidence type="ECO:0000256" key="4">
    <source>
        <dbReference type="ARBA" id="ARBA00022692"/>
    </source>
</evidence>
<keyword evidence="7" id="KW-1133">Transmembrane helix</keyword>
<dbReference type="AlphaFoldDB" id="A0A081CMG1"/>
<keyword evidence="5" id="KW-0571">Peptide transport</keyword>
<evidence type="ECO:0000256" key="6">
    <source>
        <dbReference type="ARBA" id="ARBA00022927"/>
    </source>
</evidence>
<dbReference type="RefSeq" id="XP_014653951.1">
    <property type="nucleotide sequence ID" value="XM_014798465.1"/>
</dbReference>
<dbReference type="OrthoDB" id="9986677at2759"/>
<dbReference type="InterPro" id="IPR004813">
    <property type="entry name" value="OPT"/>
</dbReference>
<keyword evidence="6" id="KW-0653">Protein transport</keyword>
<dbReference type="GeneID" id="26306892"/>
<dbReference type="EMBL" id="DF830089">
    <property type="protein sequence ID" value="GAK67857.1"/>
    <property type="molecule type" value="Genomic_DNA"/>
</dbReference>
<keyword evidence="4" id="KW-0812">Transmembrane</keyword>
<name>A0A081CMG1_PSEA2</name>
<evidence type="ECO:0000313" key="9">
    <source>
        <dbReference type="EMBL" id="GAK67857.1"/>
    </source>
</evidence>
<dbReference type="GO" id="GO:0016020">
    <property type="term" value="C:membrane"/>
    <property type="evidence" value="ECO:0007669"/>
    <property type="project" value="UniProtKB-SubCell"/>
</dbReference>
<keyword evidence="3" id="KW-0813">Transport</keyword>
<keyword evidence="8" id="KW-0472">Membrane</keyword>
<proteinExistence type="inferred from homology"/>
<dbReference type="Proteomes" id="UP000053758">
    <property type="component" value="Unassembled WGS sequence"/>
</dbReference>
<evidence type="ECO:0000313" key="10">
    <source>
        <dbReference type="Proteomes" id="UP000053758"/>
    </source>
</evidence>
<dbReference type="Pfam" id="PF03169">
    <property type="entry name" value="OPT"/>
    <property type="match status" value="1"/>
</dbReference>
<sequence>MDPIDVKPAAAGSDTSSEKLKNESSDKDGVEVSNVAYVLKGDRADADYAGETPEPEEGHVVSSAKDIVTQVLSLDDDPSLNPWTFRMWFLGLGLAIFGSVLQEIFYFKPQVIYVSLVFLTVIAYAIGEAMAAVIPKSGFIGRWFNPHPFNLKEHAAITLMASAGTQSALATEALAAQQLFYGGYPSKAAGIFLVLSSQLIGYTMAGLLRSVLVYPVKLLWPQNLPLTSLLETFHGSKAPDSKTIVKKRMKVFWVVAGIIFVWEIFPEYIFPVLEGVSIFCLARQNDMVFTNLFGGASGNEGLGFLSLCLDWQYIASLGSPLWLPLETMVNSVVGYLGCIVLFMGLYYGNIFRAQDFPFLSQELFDNASNGTNAFIYNQTSIMTPEFIIDQKALDAQGLPWITATYLGYLITTNLGLTATFTHMLLWNFDDLKAGWEWASPSSIKKMLSDPNWYKFWYKRTAEEEAAWAEEKLNDERCDPHYKVMMRNGYKEAPMWWWGALLVVSWIVGIVCLYVMKSTLPWWGFILSSLFTMVFLLFFGAQYGITGFGFNIQPICQMLAGYLFPGRPLANLYFTCYTYNACLMGQVLARDLKLGQYVHLSPYCTFAVQVVGCLVGALLNYVMMISIVDNQAEVLKSVQGTNIWSGQNIQQFNTLAIAWSIAKDMFSIGAKYEWVTIAYLVGFAVPLPMYFGNKIWPHRAWSYFNFSIISWYLGWLFVGINASIMSYFLIGFGAQYWLRKYRPVWFTKYNYIVSAALDGGTQTLVFILTFAVFGGSGKARPFPTWAGNPDTSVHNLDYCAVSPIVVE</sequence>
<evidence type="ECO:0000256" key="5">
    <source>
        <dbReference type="ARBA" id="ARBA00022856"/>
    </source>
</evidence>
<evidence type="ECO:0000256" key="8">
    <source>
        <dbReference type="ARBA" id="ARBA00023136"/>
    </source>
</evidence>
<dbReference type="GO" id="GO:0035673">
    <property type="term" value="F:oligopeptide transmembrane transporter activity"/>
    <property type="evidence" value="ECO:0007669"/>
    <property type="project" value="InterPro"/>
</dbReference>
<organism evidence="9 10">
    <name type="scientific">Pseudozyma antarctica</name>
    <name type="common">Yeast</name>
    <name type="synonym">Candida antarctica</name>
    <dbReference type="NCBI Taxonomy" id="84753"/>
    <lineage>
        <taxon>Eukaryota</taxon>
        <taxon>Fungi</taxon>
        <taxon>Dikarya</taxon>
        <taxon>Basidiomycota</taxon>
        <taxon>Ustilaginomycotina</taxon>
        <taxon>Ustilaginomycetes</taxon>
        <taxon>Ustilaginales</taxon>
        <taxon>Ustilaginaceae</taxon>
        <taxon>Moesziomyces</taxon>
    </lineage>
</organism>
<evidence type="ECO:0000256" key="3">
    <source>
        <dbReference type="ARBA" id="ARBA00022448"/>
    </source>
</evidence>
<comment type="similarity">
    <text evidence="2">Belongs to the oligopeptide OPT transporter family.</text>
</comment>
<comment type="subcellular location">
    <subcellularLocation>
        <location evidence="1">Membrane</location>
        <topology evidence="1">Multi-pass membrane protein</topology>
    </subcellularLocation>
</comment>
<keyword evidence="10" id="KW-1185">Reference proteome</keyword>
<protein>
    <submittedName>
        <fullName evidence="9">Uncharacterized protein</fullName>
    </submittedName>
</protein>
<dbReference type="PANTHER" id="PTHR22601">
    <property type="entry name" value="ISP4 LIKE PROTEIN"/>
    <property type="match status" value="1"/>
</dbReference>
<dbReference type="InterPro" id="IPR004648">
    <property type="entry name" value="Oligpept_transpt"/>
</dbReference>
<accession>A0A081CMG1</accession>
<dbReference type="GO" id="GO:0015031">
    <property type="term" value="P:protein transport"/>
    <property type="evidence" value="ECO:0007669"/>
    <property type="project" value="UniProtKB-KW"/>
</dbReference>
<evidence type="ECO:0000256" key="7">
    <source>
        <dbReference type="ARBA" id="ARBA00022989"/>
    </source>
</evidence>
<reference evidence="10" key="1">
    <citation type="journal article" date="2014" name="Genome Announc.">
        <title>Draft Genome Sequence of the Yeast Pseudozyma antarctica Type Strain JCM10317, a Producer of the Glycolipid Biosurfactants, Mannosylerythritol Lipids.</title>
        <authorList>
            <person name="Saika A."/>
            <person name="Koike H."/>
            <person name="Hori T."/>
            <person name="Fukuoka T."/>
            <person name="Sato S."/>
            <person name="Habe H."/>
            <person name="Kitamoto D."/>
            <person name="Morita T."/>
        </authorList>
    </citation>
    <scope>NUCLEOTIDE SEQUENCE [LARGE SCALE GENOMIC DNA]</scope>
    <source>
        <strain evidence="10">JCM 10317</strain>
    </source>
</reference>
<evidence type="ECO:0000256" key="2">
    <source>
        <dbReference type="ARBA" id="ARBA00008807"/>
    </source>
</evidence>
<dbReference type="HOGENOM" id="CLU_004965_3_0_1"/>